<feature type="region of interest" description="Disordered" evidence="1">
    <location>
        <begin position="543"/>
        <end position="570"/>
    </location>
</feature>
<dbReference type="InterPro" id="IPR003776">
    <property type="entry name" value="YcaO-like_dom"/>
</dbReference>
<dbReference type="AlphaFoldDB" id="A0A1I1QZ79"/>
<evidence type="ECO:0000256" key="1">
    <source>
        <dbReference type="SAM" id="MobiDB-lite"/>
    </source>
</evidence>
<name>A0A1I1QZ79_9ACTN</name>
<dbReference type="Pfam" id="PF02624">
    <property type="entry name" value="YcaO"/>
    <property type="match status" value="1"/>
</dbReference>
<dbReference type="NCBIfam" id="TIGR03604">
    <property type="entry name" value="TOMM_cyclo_SagD"/>
    <property type="match status" value="1"/>
</dbReference>
<dbReference type="EMBL" id="FOLM01000012">
    <property type="protein sequence ID" value="SFD27277.1"/>
    <property type="molecule type" value="Genomic_DNA"/>
</dbReference>
<dbReference type="OrthoDB" id="2379922at2"/>
<keyword evidence="3" id="KW-0808">Transferase</keyword>
<keyword evidence="3" id="KW-0687">Ribonucleoprotein</keyword>
<proteinExistence type="predicted"/>
<dbReference type="Proteomes" id="UP000199207">
    <property type="component" value="Unassembled WGS sequence"/>
</dbReference>
<dbReference type="NCBIfam" id="TIGR00702">
    <property type="entry name" value="YcaO-type kinase domain"/>
    <property type="match status" value="1"/>
</dbReference>
<dbReference type="Gene3D" id="3.90.930.60">
    <property type="match status" value="1"/>
</dbReference>
<feature type="compositionally biased region" description="Gly residues" evidence="1">
    <location>
        <begin position="546"/>
        <end position="557"/>
    </location>
</feature>
<dbReference type="Gene3D" id="3.30.40.250">
    <property type="match status" value="1"/>
</dbReference>
<dbReference type="PANTHER" id="PTHR37809">
    <property type="entry name" value="RIBOSOMAL PROTEIN S12 METHYLTHIOTRANSFERASE ACCESSORY FACTOR YCAO"/>
    <property type="match status" value="1"/>
</dbReference>
<dbReference type="InterPro" id="IPR027624">
    <property type="entry name" value="TOMM_cyclo_SagD"/>
</dbReference>
<evidence type="ECO:0000313" key="3">
    <source>
        <dbReference type="EMBL" id="SFD27277.1"/>
    </source>
</evidence>
<keyword evidence="4" id="KW-1185">Reference proteome</keyword>
<dbReference type="GO" id="GO:0016740">
    <property type="term" value="F:transferase activity"/>
    <property type="evidence" value="ECO:0007669"/>
    <property type="project" value="UniProtKB-KW"/>
</dbReference>
<dbReference type="Gene3D" id="3.40.50.720">
    <property type="entry name" value="NAD(P)-binding Rossmann-like Domain"/>
    <property type="match status" value="1"/>
</dbReference>
<dbReference type="RefSeq" id="WP_093840380.1">
    <property type="nucleotide sequence ID" value="NZ_FOLM01000012.1"/>
</dbReference>
<keyword evidence="3" id="KW-0689">Ribosomal protein</keyword>
<dbReference type="PROSITE" id="PS51664">
    <property type="entry name" value="YCAO"/>
    <property type="match status" value="1"/>
</dbReference>
<accession>A0A1I1QZ79</accession>
<feature type="domain" description="YcaO" evidence="2">
    <location>
        <begin position="423"/>
        <end position="814"/>
    </location>
</feature>
<dbReference type="Gene3D" id="3.30.160.660">
    <property type="match status" value="1"/>
</dbReference>
<gene>
    <name evidence="3" type="ORF">SAMN05421773_11291</name>
</gene>
<evidence type="ECO:0000259" key="2">
    <source>
        <dbReference type="PROSITE" id="PS51664"/>
    </source>
</evidence>
<dbReference type="InterPro" id="IPR022291">
    <property type="entry name" value="Bacteriocin_synth_cyclodeHase"/>
</dbReference>
<dbReference type="STRING" id="910347.SAMN05421773_11291"/>
<organism evidence="3 4">
    <name type="scientific">Streptomyces aidingensis</name>
    <dbReference type="NCBI Taxonomy" id="910347"/>
    <lineage>
        <taxon>Bacteria</taxon>
        <taxon>Bacillati</taxon>
        <taxon>Actinomycetota</taxon>
        <taxon>Actinomycetes</taxon>
        <taxon>Kitasatosporales</taxon>
        <taxon>Streptomycetaceae</taxon>
        <taxon>Streptomyces</taxon>
    </lineage>
</organism>
<dbReference type="GO" id="GO:0005840">
    <property type="term" value="C:ribosome"/>
    <property type="evidence" value="ECO:0007669"/>
    <property type="project" value="UniProtKB-KW"/>
</dbReference>
<dbReference type="PANTHER" id="PTHR37809:SF1">
    <property type="entry name" value="RIBOSOMAL PROTEIN S12 METHYLTHIOTRANSFERASE ACCESSORY FACTOR YCAO"/>
    <property type="match status" value="1"/>
</dbReference>
<dbReference type="NCBIfam" id="TIGR03882">
    <property type="entry name" value="cyclo_dehyd_2"/>
    <property type="match status" value="1"/>
</dbReference>
<reference evidence="3 4" key="1">
    <citation type="submission" date="2016-10" db="EMBL/GenBank/DDBJ databases">
        <authorList>
            <person name="de Groot N.N."/>
        </authorList>
    </citation>
    <scope>NUCLEOTIDE SEQUENCE [LARGE SCALE GENOMIC DNA]</scope>
    <source>
        <strain evidence="3 4">CGMCC 4.5739</strain>
    </source>
</reference>
<dbReference type="Gene3D" id="3.30.1330.230">
    <property type="match status" value="1"/>
</dbReference>
<protein>
    <submittedName>
        <fullName evidence="3">Ribosomal protein S12 methylthiotransferase accessory factor</fullName>
    </submittedName>
</protein>
<sequence length="814" mass="86735">MTAGVIDHSTATGNDQVVIGFKSHLQATVVPGEAAYLVSPEGVTALRGRPAEVLAPLLDGTRTLRAVLEAAAPRLSPADVVGALRSLDAAGLLRTRREPAGGHTCPPTGPPAGECHAGAASGHPADPAAEAYWDLVGLPDGGACRLAAATVRIVNLAAADPGPLRDACRESGVTVLEDGDGGGGRGGEADLSLVLCDDYLLPELAGVDERHRAAGRPWLLAKLSGRVPWVGPLFQPDGACWHCLAVRLGGHRAAEQPLRRALRLTGPLPRPEASLAAGRAMAQHAAVLETAKWLAGMRYPGQHEIHSVDTLNLRTVNHPVTRRPQCGHCGDPGMVARTVRTPFVVRSRPKAADPGNGHRAARAEEVLGRYGHLVDSVTGVVAELRRDPRAPEFVHSYVSGPNLAVGSRTLAGVRAGLRALSGGKGNTDTEARTSALCEALERYCGVRHGDEPVVRDSLRGLGEAAVHPNDCQLFDDRQFAAREQWNTAYPSPFHHVPPRFDPDRVCEWTPVWSLTGGRRRLLPTELLYYASPAQQQAAAATTAAAGGSGGSGDGVGSGLRADSNGNGAGASPEDALVQAFLELVERDAVALWWYNRTRQPALDLDAFGEPAVARVAEGCRRGGRELWALDLTSDFGIPVVAVVSRRTDKPAEDIVFGFGAHFDPRVALRRAVTEMAQLLPSVWHVRPDGTGYGVQDPETRAWWTGETVARQPYLTPDPGAAPRTPDDWHYRPRADLRDDIAAITGLLDARGLELLVLDQTRPDIGLPVVKVLVPGLRHFWARFAPGRLFDVPVALGRLAEPTAYQQLNPIPLFV</sequence>
<evidence type="ECO:0000313" key="4">
    <source>
        <dbReference type="Proteomes" id="UP000199207"/>
    </source>
</evidence>